<comment type="similarity">
    <text evidence="1">Belongs to the sigma-70 factor family. ECF subfamily.</text>
</comment>
<evidence type="ECO:0000313" key="10">
    <source>
        <dbReference type="Proteomes" id="UP001570846"/>
    </source>
</evidence>
<dbReference type="RefSeq" id="WP_149099532.1">
    <property type="nucleotide sequence ID" value="NZ_BMMG01000005.1"/>
</dbReference>
<reference evidence="7 9" key="1">
    <citation type="submission" date="2019-07" db="EMBL/GenBank/DDBJ databases">
        <authorList>
            <person name="Qu J.-H."/>
        </authorList>
    </citation>
    <scope>NUCLEOTIDE SEQUENCE [LARGE SCALE GENOMIC DNA]</scope>
    <source>
        <strain evidence="7 9">MDT1-10-3</strain>
    </source>
</reference>
<dbReference type="GO" id="GO:0006352">
    <property type="term" value="P:DNA-templated transcription initiation"/>
    <property type="evidence" value="ECO:0007669"/>
    <property type="project" value="InterPro"/>
</dbReference>
<dbReference type="InterPro" id="IPR036388">
    <property type="entry name" value="WH-like_DNA-bd_sf"/>
</dbReference>
<dbReference type="PANTHER" id="PTHR43133:SF62">
    <property type="entry name" value="RNA POLYMERASE SIGMA FACTOR SIGZ"/>
    <property type="match status" value="1"/>
</dbReference>
<evidence type="ECO:0000256" key="2">
    <source>
        <dbReference type="ARBA" id="ARBA00023015"/>
    </source>
</evidence>
<dbReference type="Gene3D" id="1.10.10.10">
    <property type="entry name" value="Winged helix-like DNA-binding domain superfamily/Winged helix DNA-binding domain"/>
    <property type="match status" value="1"/>
</dbReference>
<dbReference type="OrthoDB" id="9784272at2"/>
<dbReference type="InterPro" id="IPR013249">
    <property type="entry name" value="RNA_pol_sigma70_r4_t2"/>
</dbReference>
<keyword evidence="10" id="KW-1185">Reference proteome</keyword>
<gene>
    <name evidence="8" type="ORF">ACD591_08605</name>
    <name evidence="7" type="ORF">FOE74_15500</name>
</gene>
<organism evidence="7 9">
    <name type="scientific">Rufibacter glacialis</name>
    <dbReference type="NCBI Taxonomy" id="1259555"/>
    <lineage>
        <taxon>Bacteria</taxon>
        <taxon>Pseudomonadati</taxon>
        <taxon>Bacteroidota</taxon>
        <taxon>Cytophagia</taxon>
        <taxon>Cytophagales</taxon>
        <taxon>Hymenobacteraceae</taxon>
        <taxon>Rufibacter</taxon>
    </lineage>
</organism>
<evidence type="ECO:0000256" key="3">
    <source>
        <dbReference type="ARBA" id="ARBA00023082"/>
    </source>
</evidence>
<comment type="caution">
    <text evidence="7">The sequence shown here is derived from an EMBL/GenBank/DDBJ whole genome shotgun (WGS) entry which is preliminary data.</text>
</comment>
<dbReference type="EMBL" id="JBGOGF010000004">
    <property type="protein sequence ID" value="MFA1771348.1"/>
    <property type="molecule type" value="Genomic_DNA"/>
</dbReference>
<dbReference type="EMBL" id="VKKZ01000022">
    <property type="protein sequence ID" value="KAA6432500.1"/>
    <property type="molecule type" value="Genomic_DNA"/>
</dbReference>
<dbReference type="Gene3D" id="1.10.1740.10">
    <property type="match status" value="1"/>
</dbReference>
<dbReference type="GO" id="GO:0016987">
    <property type="term" value="F:sigma factor activity"/>
    <property type="evidence" value="ECO:0007669"/>
    <property type="project" value="UniProtKB-KW"/>
</dbReference>
<evidence type="ECO:0000259" key="6">
    <source>
        <dbReference type="Pfam" id="PF08281"/>
    </source>
</evidence>
<reference evidence="7 9" key="2">
    <citation type="submission" date="2019-09" db="EMBL/GenBank/DDBJ databases">
        <title>A bacterium isolated from glacier soil.</title>
        <authorList>
            <person name="Liu Q."/>
        </authorList>
    </citation>
    <scope>NUCLEOTIDE SEQUENCE [LARGE SCALE GENOMIC DNA]</scope>
    <source>
        <strain evidence="7 9">MDT1-10-3</strain>
    </source>
</reference>
<keyword evidence="2" id="KW-0805">Transcription regulation</keyword>
<dbReference type="Pfam" id="PF04542">
    <property type="entry name" value="Sigma70_r2"/>
    <property type="match status" value="1"/>
</dbReference>
<dbReference type="InterPro" id="IPR007627">
    <property type="entry name" value="RNA_pol_sigma70_r2"/>
</dbReference>
<dbReference type="InterPro" id="IPR013325">
    <property type="entry name" value="RNA_pol_sigma_r2"/>
</dbReference>
<evidence type="ECO:0000259" key="5">
    <source>
        <dbReference type="Pfam" id="PF04542"/>
    </source>
</evidence>
<sequence>MVENRMGGESEQRLLEAIRLGKQEAFGLLYDAYAPVLMGMISRMVPSSEVAEEVLKETFLAIWSRIHIFDPSKTRFLTWALALGRGIALEAQKTGLYGTLLHTNGTEERARQEEERRAKELEEARVKEAFCQLAPQEKAIIDLIYLKGYSCAQAAEALGISEQQLKSHLKLAFKHIGAERTA</sequence>
<dbReference type="Proteomes" id="UP000323866">
    <property type="component" value="Unassembled WGS sequence"/>
</dbReference>
<dbReference type="Proteomes" id="UP001570846">
    <property type="component" value="Unassembled WGS sequence"/>
</dbReference>
<evidence type="ECO:0000313" key="8">
    <source>
        <dbReference type="EMBL" id="MFA1771348.1"/>
    </source>
</evidence>
<evidence type="ECO:0000313" key="7">
    <source>
        <dbReference type="EMBL" id="KAA6432500.1"/>
    </source>
</evidence>
<dbReference type="SUPFAM" id="SSF88946">
    <property type="entry name" value="Sigma2 domain of RNA polymerase sigma factors"/>
    <property type="match status" value="1"/>
</dbReference>
<name>A0A5M8QC75_9BACT</name>
<feature type="domain" description="RNA polymerase sigma factor 70 region 4 type 2" evidence="6">
    <location>
        <begin position="125"/>
        <end position="176"/>
    </location>
</feature>
<dbReference type="InterPro" id="IPR039425">
    <property type="entry name" value="RNA_pol_sigma-70-like"/>
</dbReference>
<dbReference type="InterPro" id="IPR013324">
    <property type="entry name" value="RNA_pol_sigma_r3/r4-like"/>
</dbReference>
<accession>A0A5M8QC75</accession>
<evidence type="ECO:0000313" key="9">
    <source>
        <dbReference type="Proteomes" id="UP000323866"/>
    </source>
</evidence>
<keyword evidence="4" id="KW-0804">Transcription</keyword>
<keyword evidence="3" id="KW-0731">Sigma factor</keyword>
<dbReference type="SUPFAM" id="SSF88659">
    <property type="entry name" value="Sigma3 and sigma4 domains of RNA polymerase sigma factors"/>
    <property type="match status" value="1"/>
</dbReference>
<reference evidence="8 10" key="3">
    <citation type="submission" date="2024-08" db="EMBL/GenBank/DDBJ databases">
        <authorList>
            <person name="Wei W."/>
        </authorList>
    </citation>
    <scope>NUCLEOTIDE SEQUENCE [LARGE SCALE GENOMIC DNA]</scope>
    <source>
        <strain evidence="8 10">XU2</strain>
    </source>
</reference>
<evidence type="ECO:0000256" key="1">
    <source>
        <dbReference type="ARBA" id="ARBA00010641"/>
    </source>
</evidence>
<dbReference type="PANTHER" id="PTHR43133">
    <property type="entry name" value="RNA POLYMERASE ECF-TYPE SIGMA FACTO"/>
    <property type="match status" value="1"/>
</dbReference>
<proteinExistence type="inferred from homology"/>
<dbReference type="Pfam" id="PF08281">
    <property type="entry name" value="Sigma70_r4_2"/>
    <property type="match status" value="1"/>
</dbReference>
<dbReference type="GO" id="GO:0003677">
    <property type="term" value="F:DNA binding"/>
    <property type="evidence" value="ECO:0007669"/>
    <property type="project" value="InterPro"/>
</dbReference>
<protein>
    <submittedName>
        <fullName evidence="7 8">RNA polymerase sigma factor</fullName>
    </submittedName>
</protein>
<dbReference type="InterPro" id="IPR014284">
    <property type="entry name" value="RNA_pol_sigma-70_dom"/>
</dbReference>
<feature type="domain" description="RNA polymerase sigma-70 region 2" evidence="5">
    <location>
        <begin position="29"/>
        <end position="89"/>
    </location>
</feature>
<evidence type="ECO:0000256" key="4">
    <source>
        <dbReference type="ARBA" id="ARBA00023163"/>
    </source>
</evidence>
<dbReference type="AlphaFoldDB" id="A0A5M8QC75"/>
<dbReference type="NCBIfam" id="TIGR02937">
    <property type="entry name" value="sigma70-ECF"/>
    <property type="match status" value="1"/>
</dbReference>